<name>A0A3L8D3Y7_OOCBI</name>
<proteinExistence type="predicted"/>
<dbReference type="OrthoDB" id="190089at2759"/>
<dbReference type="AlphaFoldDB" id="A0A3L8D3Y7"/>
<reference evidence="1 2" key="1">
    <citation type="journal article" date="2018" name="Genome Res.">
        <title>The genomic architecture and molecular evolution of ant odorant receptors.</title>
        <authorList>
            <person name="McKenzie S.K."/>
            <person name="Kronauer D.J.C."/>
        </authorList>
    </citation>
    <scope>NUCLEOTIDE SEQUENCE [LARGE SCALE GENOMIC DNA]</scope>
    <source>
        <strain evidence="1">Clonal line C1</strain>
    </source>
</reference>
<evidence type="ECO:0000313" key="1">
    <source>
        <dbReference type="EMBL" id="RLU14934.1"/>
    </source>
</evidence>
<protein>
    <submittedName>
        <fullName evidence="1">Uncharacterized protein</fullName>
    </submittedName>
</protein>
<comment type="caution">
    <text evidence="1">The sequence shown here is derived from an EMBL/GenBank/DDBJ whole genome shotgun (WGS) entry which is preliminary data.</text>
</comment>
<dbReference type="PANTHER" id="PTHR11012:SF30">
    <property type="entry name" value="PROTEIN KINASE-LIKE DOMAIN-CONTAINING"/>
    <property type="match status" value="1"/>
</dbReference>
<dbReference type="Proteomes" id="UP000279307">
    <property type="component" value="Chromosome 14"/>
</dbReference>
<dbReference type="PANTHER" id="PTHR11012">
    <property type="entry name" value="PROTEIN KINASE-LIKE DOMAIN-CONTAINING"/>
    <property type="match status" value="1"/>
</dbReference>
<gene>
    <name evidence="1" type="ORF">DMN91_012821</name>
</gene>
<dbReference type="InterPro" id="IPR004119">
    <property type="entry name" value="EcKL"/>
</dbReference>
<dbReference type="Pfam" id="PF02958">
    <property type="entry name" value="EcKL"/>
    <property type="match status" value="1"/>
</dbReference>
<evidence type="ECO:0000313" key="2">
    <source>
        <dbReference type="Proteomes" id="UP000279307"/>
    </source>
</evidence>
<sequence>MASDDIILEERLHNYLTRYIKKSKLVAPKFYITNGAKKGDNYVGLIYRVTIESNENGEIEKRRLIVKTARAILIPGAPDFTNMFQREMFFYQEAVPTFRETLKEHGIIERFPTFYDAEGEMGKEVITRAIVK</sequence>
<accession>A0A3L8D3Y7</accession>
<dbReference type="EMBL" id="QOIP01000014">
    <property type="protein sequence ID" value="RLU14934.1"/>
    <property type="molecule type" value="Genomic_DNA"/>
</dbReference>
<organism evidence="1 2">
    <name type="scientific">Ooceraea biroi</name>
    <name type="common">Clonal raider ant</name>
    <name type="synonym">Cerapachys biroi</name>
    <dbReference type="NCBI Taxonomy" id="2015173"/>
    <lineage>
        <taxon>Eukaryota</taxon>
        <taxon>Metazoa</taxon>
        <taxon>Ecdysozoa</taxon>
        <taxon>Arthropoda</taxon>
        <taxon>Hexapoda</taxon>
        <taxon>Insecta</taxon>
        <taxon>Pterygota</taxon>
        <taxon>Neoptera</taxon>
        <taxon>Endopterygota</taxon>
        <taxon>Hymenoptera</taxon>
        <taxon>Apocrita</taxon>
        <taxon>Aculeata</taxon>
        <taxon>Formicoidea</taxon>
        <taxon>Formicidae</taxon>
        <taxon>Dorylinae</taxon>
        <taxon>Ooceraea</taxon>
    </lineage>
</organism>